<keyword evidence="2" id="KW-0949">S-adenosyl-L-methionine</keyword>
<keyword evidence="5" id="KW-1185">Reference proteome</keyword>
<sequence>MEETETKQQKGNVKAAGNPGEKCAALSDFRKRATQTGTPPALQISPFYAEKSSTSFSMPEPLNTPGGPISKLHTCSGIQLALLSDSMGETREIMQLYKLCHDQMMPPFKENSYLNWTARAQIDKQLKKQLDSKAMAGKTLEMQKSWESSIFYSLIVERFCFGGHDISIRESFDSYGALVWPGAVALCSYLEANHKQVSLLDKAVLELGAGTGLVSIVACLMGAWVTATDMPGILDNLNFNLSRNTQGRCRYTPQVAQLIWGEVLDNTFPSSIYNYDYILCADVVYYHHCLDDLLLTMKHFCKRGTTLLWANKIRFPSDLNFIENFKKAFNTTLLVELPDEMVQIYQATAKE</sequence>
<accession>A0AAD5ARR7</accession>
<evidence type="ECO:0000256" key="2">
    <source>
        <dbReference type="ARBA" id="ARBA00022691"/>
    </source>
</evidence>
<reference evidence="4" key="1">
    <citation type="submission" date="2018-07" db="EMBL/GenBank/DDBJ databases">
        <title>Comparative genomics of catfishes provides insights into carnivory and benthic adaptation.</title>
        <authorList>
            <person name="Zhang Y."/>
            <person name="Wang D."/>
            <person name="Peng Z."/>
            <person name="Zheng S."/>
            <person name="Shao F."/>
            <person name="Tao W."/>
        </authorList>
    </citation>
    <scope>NUCLEOTIDE SEQUENCE</scope>
    <source>
        <strain evidence="4">Chongqing</strain>
    </source>
</reference>
<dbReference type="SUPFAM" id="SSF53335">
    <property type="entry name" value="S-adenosyl-L-methionine-dependent methyltransferases"/>
    <property type="match status" value="1"/>
</dbReference>
<dbReference type="Proteomes" id="UP001205998">
    <property type="component" value="Unassembled WGS sequence"/>
</dbReference>
<dbReference type="InterPro" id="IPR019410">
    <property type="entry name" value="Methyltransf_16"/>
</dbReference>
<dbReference type="GO" id="GO:0032259">
    <property type="term" value="P:methylation"/>
    <property type="evidence" value="ECO:0007669"/>
    <property type="project" value="UniProtKB-KW"/>
</dbReference>
<evidence type="ECO:0000256" key="1">
    <source>
        <dbReference type="ARBA" id="ARBA00022603"/>
    </source>
</evidence>
<dbReference type="EMBL" id="MU551633">
    <property type="protein sequence ID" value="KAI5621226.1"/>
    <property type="molecule type" value="Genomic_DNA"/>
</dbReference>
<dbReference type="InterPro" id="IPR029063">
    <property type="entry name" value="SAM-dependent_MTases_sf"/>
</dbReference>
<protein>
    <submittedName>
        <fullName evidence="4">Uncharacterized protein</fullName>
    </submittedName>
</protein>
<dbReference type="Pfam" id="PF10294">
    <property type="entry name" value="Methyltransf_16"/>
    <property type="match status" value="1"/>
</dbReference>
<dbReference type="PANTHER" id="PTHR14614">
    <property type="entry name" value="HEPATOCELLULAR CARCINOMA-ASSOCIATED ANTIGEN"/>
    <property type="match status" value="1"/>
</dbReference>
<dbReference type="GO" id="GO:0008168">
    <property type="term" value="F:methyltransferase activity"/>
    <property type="evidence" value="ECO:0007669"/>
    <property type="project" value="UniProtKB-KW"/>
</dbReference>
<feature type="region of interest" description="Disordered" evidence="3">
    <location>
        <begin position="1"/>
        <end position="21"/>
    </location>
</feature>
<dbReference type="Gene3D" id="3.40.50.150">
    <property type="entry name" value="Vaccinia Virus protein VP39"/>
    <property type="match status" value="1"/>
</dbReference>
<organism evidence="4 5">
    <name type="scientific">Silurus asotus</name>
    <name type="common">Amur catfish</name>
    <name type="synonym">Parasilurus asotus</name>
    <dbReference type="NCBI Taxonomy" id="30991"/>
    <lineage>
        <taxon>Eukaryota</taxon>
        <taxon>Metazoa</taxon>
        <taxon>Chordata</taxon>
        <taxon>Craniata</taxon>
        <taxon>Vertebrata</taxon>
        <taxon>Euteleostomi</taxon>
        <taxon>Actinopterygii</taxon>
        <taxon>Neopterygii</taxon>
        <taxon>Teleostei</taxon>
        <taxon>Ostariophysi</taxon>
        <taxon>Siluriformes</taxon>
        <taxon>Siluridae</taxon>
        <taxon>Silurus</taxon>
    </lineage>
</organism>
<evidence type="ECO:0000313" key="4">
    <source>
        <dbReference type="EMBL" id="KAI5621226.1"/>
    </source>
</evidence>
<comment type="caution">
    <text evidence="4">The sequence shown here is derived from an EMBL/GenBank/DDBJ whole genome shotgun (WGS) entry which is preliminary data.</text>
</comment>
<keyword evidence="1" id="KW-0808">Transferase</keyword>
<evidence type="ECO:0000313" key="5">
    <source>
        <dbReference type="Proteomes" id="UP001205998"/>
    </source>
</evidence>
<keyword evidence="1" id="KW-0489">Methyltransferase</keyword>
<name>A0AAD5ARR7_SILAS</name>
<gene>
    <name evidence="4" type="ORF">C0J50_19161</name>
</gene>
<dbReference type="AlphaFoldDB" id="A0AAD5ARR7"/>
<dbReference type="PANTHER" id="PTHR14614:SF13">
    <property type="entry name" value="PROTEIN-LYSINE METHYLTRANSFERASE METTL21C"/>
    <property type="match status" value="1"/>
</dbReference>
<evidence type="ECO:0000256" key="3">
    <source>
        <dbReference type="SAM" id="MobiDB-lite"/>
    </source>
</evidence>
<proteinExistence type="predicted"/>